<dbReference type="CDD" id="cd05401">
    <property type="entry name" value="NT_GlnE_GlnD_like"/>
    <property type="match status" value="1"/>
</dbReference>
<dbReference type="Proteomes" id="UP000275461">
    <property type="component" value="Unassembled WGS sequence"/>
</dbReference>
<dbReference type="SUPFAM" id="SSF54631">
    <property type="entry name" value="CBS-domain pair"/>
    <property type="match status" value="1"/>
</dbReference>
<dbReference type="PANTHER" id="PTHR43080:SF2">
    <property type="entry name" value="CBS DOMAIN-CONTAINING PROTEIN"/>
    <property type="match status" value="1"/>
</dbReference>
<dbReference type="Pfam" id="PF03445">
    <property type="entry name" value="DUF294"/>
    <property type="match status" value="1"/>
</dbReference>
<dbReference type="Gene3D" id="2.60.120.10">
    <property type="entry name" value="Jelly Rolls"/>
    <property type="match status" value="1"/>
</dbReference>
<proteinExistence type="predicted"/>
<dbReference type="PANTHER" id="PTHR43080">
    <property type="entry name" value="CBS DOMAIN-CONTAINING PROTEIN CBSX3, MITOCHONDRIAL"/>
    <property type="match status" value="1"/>
</dbReference>
<dbReference type="InterPro" id="IPR005105">
    <property type="entry name" value="GlnD_Uridyltrans_N"/>
</dbReference>
<dbReference type="InterPro" id="IPR051257">
    <property type="entry name" value="Diverse_CBS-Domain"/>
</dbReference>
<dbReference type="InterPro" id="IPR000595">
    <property type="entry name" value="cNMP-bd_dom"/>
</dbReference>
<name>A0A498C5W4_9GAMM</name>
<evidence type="ECO:0000256" key="2">
    <source>
        <dbReference type="PROSITE-ProRule" id="PRU00703"/>
    </source>
</evidence>
<dbReference type="SMART" id="SM00116">
    <property type="entry name" value="CBS"/>
    <property type="match status" value="2"/>
</dbReference>
<protein>
    <submittedName>
        <fullName evidence="4">CBS domain-containing protein</fullName>
    </submittedName>
</protein>
<dbReference type="SUPFAM" id="SSF51206">
    <property type="entry name" value="cAMP-binding domain-like"/>
    <property type="match status" value="1"/>
</dbReference>
<keyword evidence="5" id="KW-1185">Reference proteome</keyword>
<dbReference type="AlphaFoldDB" id="A0A498C5W4"/>
<dbReference type="InterPro" id="IPR000644">
    <property type="entry name" value="CBS_dom"/>
</dbReference>
<dbReference type="Pfam" id="PF00027">
    <property type="entry name" value="cNMP_binding"/>
    <property type="match status" value="1"/>
</dbReference>
<dbReference type="Pfam" id="PF00571">
    <property type="entry name" value="CBS"/>
    <property type="match status" value="2"/>
</dbReference>
<accession>A0A498C5W4</accession>
<reference evidence="4 5" key="1">
    <citation type="submission" date="2018-10" db="EMBL/GenBank/DDBJ databases">
        <title>Genomic Encyclopedia of Type Strains, Phase IV (KMG-IV): sequencing the most valuable type-strain genomes for metagenomic binning, comparative biology and taxonomic classification.</title>
        <authorList>
            <person name="Goeker M."/>
        </authorList>
    </citation>
    <scope>NUCLEOTIDE SEQUENCE [LARGE SCALE GENOMIC DNA]</scope>
    <source>
        <strain evidence="4 5">DSM 12769</strain>
    </source>
</reference>
<dbReference type="PROSITE" id="PS51371">
    <property type="entry name" value="CBS"/>
    <property type="match status" value="2"/>
</dbReference>
<dbReference type="InterPro" id="IPR018490">
    <property type="entry name" value="cNMP-bd_dom_sf"/>
</dbReference>
<feature type="domain" description="CBS" evidence="3">
    <location>
        <begin position="160"/>
        <end position="218"/>
    </location>
</feature>
<evidence type="ECO:0000256" key="1">
    <source>
        <dbReference type="ARBA" id="ARBA00023122"/>
    </source>
</evidence>
<feature type="domain" description="CBS" evidence="3">
    <location>
        <begin position="224"/>
        <end position="281"/>
    </location>
</feature>
<evidence type="ECO:0000313" key="5">
    <source>
        <dbReference type="Proteomes" id="UP000275461"/>
    </source>
</evidence>
<evidence type="ECO:0000259" key="3">
    <source>
        <dbReference type="PROSITE" id="PS51371"/>
    </source>
</evidence>
<dbReference type="CDD" id="cd00038">
    <property type="entry name" value="CAP_ED"/>
    <property type="match status" value="1"/>
</dbReference>
<dbReference type="Pfam" id="PF10335">
    <property type="entry name" value="DUF294_C"/>
    <property type="match status" value="1"/>
</dbReference>
<dbReference type="InterPro" id="IPR046342">
    <property type="entry name" value="CBS_dom_sf"/>
</dbReference>
<gene>
    <name evidence="4" type="ORF">DFR31_0966</name>
</gene>
<evidence type="ECO:0000313" key="4">
    <source>
        <dbReference type="EMBL" id="RLK51052.1"/>
    </source>
</evidence>
<dbReference type="EMBL" id="RCDA01000001">
    <property type="protein sequence ID" value="RLK51052.1"/>
    <property type="molecule type" value="Genomic_DNA"/>
</dbReference>
<dbReference type="GO" id="GO:0008773">
    <property type="term" value="F:[protein-PII] uridylyltransferase activity"/>
    <property type="evidence" value="ECO:0007669"/>
    <property type="project" value="InterPro"/>
</dbReference>
<keyword evidence="1 2" id="KW-0129">CBS domain</keyword>
<sequence>MAERAIEPTPPDIHELARSRPLHHMDPAALSTLIQGAEIRRAEPGDTLFRLGDTDPKALFVLLEGAADLVYPSGETALREAICLLGISSYLDNQPYSATAVVTRPAQLAVVPFERIHTLSAKHPGLHDALEQVITQRIRARSYANQAPTGALARPARTAMNSPLATCRGSDTLMAVHSEMQARCIGSMGVMDDQGGLLGLVTAPDMAHAVLGTGYPPSAPVSSITRPTIPITPDTPLWRAEALQSELRQKYLVVMDEGKPAGMLSQTNILRALLMQESTALELAWNAANLKQLQRLYRDIGKVVRDAFESHRDASQAAWVISEFHLALQRRCIDLTLEEIQREGHGTAPRAYALVIMGSGGRREMLFEPDQDNGIIIDDAPGPLSDEEKQWFQTFCDRVNVNLGEVGYAICPGEIMARNPAYQKTLSEWQASFSRAAQYPGSKAARWCNIVLDFELLYGEDRLVDALWRHVLEALPAHPRALRALAMDDAEGRPPLGLFNRLVTPDRGPNRGKIDIKRQGLRIIANCARVHAVGSGIQETNTRGRVQALVRQGVLSPDAAESVIAAHEDLLDLLLAHQLSQCEAGTPLDKEVAVDDLHPLARRSLTLTMRVVKRFQENMHARFGA</sequence>
<dbReference type="RefSeq" id="WP_170153594.1">
    <property type="nucleotide sequence ID" value="NZ_RCDA01000001.1"/>
</dbReference>
<dbReference type="InterPro" id="IPR018821">
    <property type="entry name" value="DUF294_put_nucleoTrafse_sb-bd"/>
</dbReference>
<organism evidence="4 5">
    <name type="scientific">Alkalispirillum mobile</name>
    <dbReference type="NCBI Taxonomy" id="85925"/>
    <lineage>
        <taxon>Bacteria</taxon>
        <taxon>Pseudomonadati</taxon>
        <taxon>Pseudomonadota</taxon>
        <taxon>Gammaproteobacteria</taxon>
        <taxon>Chromatiales</taxon>
        <taxon>Ectothiorhodospiraceae</taxon>
        <taxon>Alkalispirillum</taxon>
    </lineage>
</organism>
<comment type="caution">
    <text evidence="4">The sequence shown here is derived from an EMBL/GenBank/DDBJ whole genome shotgun (WGS) entry which is preliminary data.</text>
</comment>
<dbReference type="Gene3D" id="3.10.580.10">
    <property type="entry name" value="CBS-domain"/>
    <property type="match status" value="1"/>
</dbReference>
<dbReference type="InterPro" id="IPR014710">
    <property type="entry name" value="RmlC-like_jellyroll"/>
</dbReference>